<dbReference type="AlphaFoldDB" id="A0A7Z2W0D6"/>
<dbReference type="RefSeq" id="WP_170204829.1">
    <property type="nucleotide sequence ID" value="NZ_CP051685.1"/>
</dbReference>
<accession>A0A7Z2W0D6</accession>
<feature type="region of interest" description="Disordered" evidence="1">
    <location>
        <begin position="35"/>
        <end position="78"/>
    </location>
</feature>
<name>A0A7Z2W0D6_9BURK</name>
<feature type="region of interest" description="Disordered" evidence="1">
    <location>
        <begin position="104"/>
        <end position="150"/>
    </location>
</feature>
<evidence type="ECO:0000256" key="2">
    <source>
        <dbReference type="SAM" id="SignalP"/>
    </source>
</evidence>
<reference evidence="3 4" key="1">
    <citation type="submission" date="2020-04" db="EMBL/GenBank/DDBJ databases">
        <title>Genome sequencing of novel species.</title>
        <authorList>
            <person name="Heo J."/>
            <person name="Kim S.-J."/>
            <person name="Kim J.-S."/>
            <person name="Hong S.-B."/>
            <person name="Kwon S.-W."/>
        </authorList>
    </citation>
    <scope>NUCLEOTIDE SEQUENCE [LARGE SCALE GENOMIC DNA]</scope>
    <source>
        <strain evidence="3 4">GN2-R2</strain>
    </source>
</reference>
<feature type="compositionally biased region" description="Basic residues" evidence="1">
    <location>
        <begin position="141"/>
        <end position="150"/>
    </location>
</feature>
<dbReference type="Proteomes" id="UP000502415">
    <property type="component" value="Chromosome"/>
</dbReference>
<sequence>MHIVRPDGRARGRPLHHLAAQAAALLLAAGLAHAADPAPPAAGAADPHAAVPPTLYRPLLPPSMPAAEPETTPDQRWRDANATVAAYNAMSLTMKGMGGHAGHAMPAAGDAAQSGHGAMHTAPAASTPVPAPAAAPEQPHQHQHQHKESP</sequence>
<protein>
    <submittedName>
        <fullName evidence="3">Uncharacterized protein</fullName>
    </submittedName>
</protein>
<feature type="chain" id="PRO_5031001071" evidence="2">
    <location>
        <begin position="35"/>
        <end position="150"/>
    </location>
</feature>
<keyword evidence="4" id="KW-1185">Reference proteome</keyword>
<dbReference type="KEGG" id="mfy:HH212_24345"/>
<evidence type="ECO:0000313" key="3">
    <source>
        <dbReference type="EMBL" id="QJE02747.1"/>
    </source>
</evidence>
<feature type="compositionally biased region" description="Low complexity" evidence="1">
    <location>
        <begin position="120"/>
        <end position="138"/>
    </location>
</feature>
<dbReference type="EMBL" id="CP051685">
    <property type="protein sequence ID" value="QJE02747.1"/>
    <property type="molecule type" value="Genomic_DNA"/>
</dbReference>
<evidence type="ECO:0000313" key="4">
    <source>
        <dbReference type="Proteomes" id="UP000502415"/>
    </source>
</evidence>
<feature type="compositionally biased region" description="Low complexity" evidence="1">
    <location>
        <begin position="35"/>
        <end position="49"/>
    </location>
</feature>
<feature type="signal peptide" evidence="2">
    <location>
        <begin position="1"/>
        <end position="34"/>
    </location>
</feature>
<gene>
    <name evidence="3" type="ORF">HH212_24345</name>
</gene>
<evidence type="ECO:0000256" key="1">
    <source>
        <dbReference type="SAM" id="MobiDB-lite"/>
    </source>
</evidence>
<organism evidence="3 4">
    <name type="scientific">Massilia forsythiae</name>
    <dbReference type="NCBI Taxonomy" id="2728020"/>
    <lineage>
        <taxon>Bacteria</taxon>
        <taxon>Pseudomonadati</taxon>
        <taxon>Pseudomonadota</taxon>
        <taxon>Betaproteobacteria</taxon>
        <taxon>Burkholderiales</taxon>
        <taxon>Oxalobacteraceae</taxon>
        <taxon>Telluria group</taxon>
        <taxon>Massilia</taxon>
    </lineage>
</organism>
<proteinExistence type="predicted"/>
<keyword evidence="2" id="KW-0732">Signal</keyword>